<dbReference type="PANTHER" id="PTHR36842">
    <property type="entry name" value="PROTEIN TOLB HOMOLOG"/>
    <property type="match status" value="1"/>
</dbReference>
<evidence type="ECO:0000259" key="1">
    <source>
        <dbReference type="PROSITE" id="PS50093"/>
    </source>
</evidence>
<feature type="domain" description="PKD" evidence="1">
    <location>
        <begin position="1497"/>
        <end position="1563"/>
    </location>
</feature>
<feature type="domain" description="PKD" evidence="1">
    <location>
        <begin position="954"/>
        <end position="1021"/>
    </location>
</feature>
<dbReference type="STRING" id="937775.Metlim_0173"/>
<dbReference type="Gene3D" id="2.70.98.70">
    <property type="match status" value="1"/>
</dbReference>
<dbReference type="InterPro" id="IPR000601">
    <property type="entry name" value="PKD_dom"/>
</dbReference>
<dbReference type="InterPro" id="IPR008929">
    <property type="entry name" value="Chondroitin_lyas"/>
</dbReference>
<dbReference type="InParanoid" id="H1YZR4"/>
<feature type="domain" description="PKD" evidence="1">
    <location>
        <begin position="1318"/>
        <end position="1385"/>
    </location>
</feature>
<evidence type="ECO:0000313" key="2">
    <source>
        <dbReference type="EMBL" id="EHQ34326.1"/>
    </source>
</evidence>
<reference evidence="2 3" key="1">
    <citation type="submission" date="2011-10" db="EMBL/GenBank/DDBJ databases">
        <title>The Improved High-Quality Draft genome of Methanoplanus limicola DSM 2279.</title>
        <authorList>
            <consortium name="US DOE Joint Genome Institute (JGI-PGF)"/>
            <person name="Lucas S."/>
            <person name="Copeland A."/>
            <person name="Lapidus A."/>
            <person name="Glavina del Rio T."/>
            <person name="Dalin E."/>
            <person name="Tice H."/>
            <person name="Bruce D."/>
            <person name="Goodwin L."/>
            <person name="Pitluck S."/>
            <person name="Peters L."/>
            <person name="Mikhailova N."/>
            <person name="Lu M."/>
            <person name="Kyrpides N."/>
            <person name="Mavromatis K."/>
            <person name="Ivanova N."/>
            <person name="Markowitz V."/>
            <person name="Cheng J.-F."/>
            <person name="Hugenholtz P."/>
            <person name="Woyke T."/>
            <person name="Wu D."/>
            <person name="Wirth R."/>
            <person name="Brambilla E.-M."/>
            <person name="Klenk H.-P."/>
            <person name="Eisen J.A."/>
        </authorList>
    </citation>
    <scope>NUCLEOTIDE SEQUENCE [LARGE SCALE GENOMIC DNA]</scope>
    <source>
        <strain evidence="2 3">DSM 2279</strain>
    </source>
</reference>
<organism evidence="2 3">
    <name type="scientific">Methanoplanus limicola DSM 2279</name>
    <dbReference type="NCBI Taxonomy" id="937775"/>
    <lineage>
        <taxon>Archaea</taxon>
        <taxon>Methanobacteriati</taxon>
        <taxon>Methanobacteriota</taxon>
        <taxon>Stenosarchaea group</taxon>
        <taxon>Methanomicrobia</taxon>
        <taxon>Methanomicrobiales</taxon>
        <taxon>Methanomicrobiaceae</taxon>
        <taxon>Methanoplanus</taxon>
    </lineage>
</organism>
<dbReference type="PROSITE" id="PS50093">
    <property type="entry name" value="PKD"/>
    <property type="match status" value="12"/>
</dbReference>
<dbReference type="SMART" id="SM00089">
    <property type="entry name" value="PKD"/>
    <property type="match status" value="12"/>
</dbReference>
<dbReference type="RefSeq" id="WP_004075923.1">
    <property type="nucleotide sequence ID" value="NZ_CM001436.1"/>
</dbReference>
<keyword evidence="3" id="KW-1185">Reference proteome</keyword>
<dbReference type="Gene3D" id="1.50.10.100">
    <property type="entry name" value="Chondroitin AC/alginate lyase"/>
    <property type="match status" value="1"/>
</dbReference>
<feature type="domain" description="PKD" evidence="1">
    <location>
        <begin position="1857"/>
        <end position="1923"/>
    </location>
</feature>
<accession>H1YZR4</accession>
<dbReference type="SUPFAM" id="SSF49299">
    <property type="entry name" value="PKD domain"/>
    <property type="match status" value="12"/>
</dbReference>
<dbReference type="InterPro" id="IPR022409">
    <property type="entry name" value="PKD/Chitinase_dom"/>
</dbReference>
<dbReference type="Proteomes" id="UP000005741">
    <property type="component" value="Chromosome"/>
</dbReference>
<feature type="domain" description="PKD" evidence="1">
    <location>
        <begin position="1677"/>
        <end position="1738"/>
    </location>
</feature>
<evidence type="ECO:0000313" key="3">
    <source>
        <dbReference type="Proteomes" id="UP000005741"/>
    </source>
</evidence>
<dbReference type="InterPro" id="IPR013783">
    <property type="entry name" value="Ig-like_fold"/>
</dbReference>
<gene>
    <name evidence="2" type="ORF">Metlim_0173</name>
</gene>
<feature type="domain" description="PKD" evidence="1">
    <location>
        <begin position="1584"/>
        <end position="1650"/>
    </location>
</feature>
<dbReference type="OrthoDB" id="113401at2157"/>
<feature type="domain" description="PKD" evidence="1">
    <location>
        <begin position="1135"/>
        <end position="1202"/>
    </location>
</feature>
<sequence>MTTKNKKSEIININYKFGLIVGILLFLAAVPALASAASTTGISHPSLMFDDISEVPGYQYRTESPWNSWESYILQTADSYLTFDFSDPQWPTYDRILYRAAFTRDLGLGYQITKDEKYAEKTREALLNIGLGSQSSWERAKAVRDYSLAYDWVQPYLNDTDDRVIRNKLAELANIAYLDLNENGANRDYVTFSDYHGQAYPSIAVAGLVLEDFTNPDNIPLQSSPEDWKKTGTDYLFINDELHSYNKPLIEFGFDSESGKNYLGAYKSYVIADLLWWFQIYSHYYDRNIFDDYPVSKKIVTSEIWETLPNGYMNNAVTSGNTLVTYHSGILNLLDDGEKAEVMNYLDKTEGNNLLPYSYENDEMPYIYFYMVYGNYKNIAPSPPTWTDHLSPDASYQVFRENWETDSDWLSLMTFNGKTNSNRDSAHHDQLSIEYYGEGNLLLADAGENKYVLDTHYGPYGFQHNSIAIENPAAPYPVSSWSDSESRGVYKGNFLGVYTPVTVENIVQTPWTDMLTARETINHVIGDEWSDPYVLASPVDYSRTIIHNDNDYFVLFDRLEGNSELVYRNVFRPASLDITPTRDLNGDYAYSESETGHVNGNLKLGGTAYDWLSLPYKTETNTGIETNSVIWDTKNPYGNNVHMNLFSVPASEVILTKQVGRIAGYSKESEVFSPTLYLREEPSEDLYRITALLSDYAYEEQKTAEEVIVNGSGSALKVTSPKGEDYFYSGDLVSSFDRFETDADIAYIRYNNPALDYRLTLIKGSYLNAEGQKFIEISGTEVVTLNRNANSATIVTDGTLAGDIILYQIGNSVSGITKDGIVYGDWGLSGDNSYLRIGLDSGKHEYRITFSGEVLPEQKIPVADFTADVRAGELPLEIHFSDTSLNTPSIWQWNFGDGETSFEQNPVHIYNESGNYTVTLKVSNADGNDTEVKADYISVLLSPAATVPPGESSLDADFTADVTTGSAPLTVKYTDISTGQPEHWTYYFGDGETIYAQNPEHAYVNPGTYTVTLRVLKDGGNEMDYEEKKGFITVTEAVPVPVPVLPVADFTADITEAEAGTEIRFTDISSENPVSWQWSFGDGNISGEQNPVHIYSKAGIYTVTLEVINADGTDEEVKTDYINVLPVPVAPEEVLNADFTADVTTGSAPLTVKFTDISTGQPEHWTYYFGDGETIYAQNPEHTYVNPGTYTVTLRVLKDGGNEMDYEEKKGFITVTEAEAEPEPVAVLPVADFTADITEAEAGTEIRFTDISSENPVSWQWSFGDGVISGEQNPVHIYSKAGIYTVTLEVINADGTDDEVKTDYINVLPVPVAPEEVLNADFTADVTTGSAPLTVKFTDISTGQPEHWTYYFGDGGAAYEQNAEHTYTESGTYTVTLRVIKDGGNEMDYEEKKGLITVTEAETVPVLPVADFTADITEAEAGTEIRFTDISSENPVSWQWSFGDGVISGEQNPVHIYSEAGIYTVTLEVINADGTDDEVKTDYINVLPVPVAPEEVLNADFTADVTFGSDPLAVQFADISTGSPETWVYSFGDGKAAYEQNPVHTYANPGKYTVMLLITKSNGLERDSEKKIEYITVNDEPLPPVAGFTADIMEAEAGTEIRFTDTSKNFPVKWLWSFGDGSTSVEKNPVYTYANAGEYTVTLEVSNADGTDTEIKADYINVFSAPAVTEPPVEEVIDADFTADFTTGSAPLEVSFTDLSLGEPDNWVYSFGDGDTAYDKNPVHIYTEPGTYSVTLSILKDGVNITDFEEKAGFITVTEPVPVLPSADFSADITEAEAGTGIRFTYTGTENPLSWKWNFGDEGTSVEQNPVYIYDNPGKYSVSLEVANDNGTDTEVKTDYITVLSSAEPEPPVEEVLNAEFLADVTTGSAPLEVLFTDKSTGSPETWVYSFGDGKTAYEKSPVHTYIKPGKYNVMLRVTKENGKEKDTEKKMMYIVVT</sequence>
<proteinExistence type="predicted"/>
<dbReference type="CDD" id="cd00146">
    <property type="entry name" value="PKD"/>
    <property type="match status" value="12"/>
</dbReference>
<dbReference type="HOGENOM" id="CLU_235044_0_0_2"/>
<feature type="domain" description="PKD" evidence="1">
    <location>
        <begin position="1765"/>
        <end position="1848"/>
    </location>
</feature>
<feature type="domain" description="PKD" evidence="1">
    <location>
        <begin position="861"/>
        <end position="944"/>
    </location>
</feature>
<dbReference type="FunFam" id="2.60.40.10:FF:000270">
    <property type="entry name" value="Cell surface protein"/>
    <property type="match status" value="10"/>
</dbReference>
<feature type="domain" description="PKD" evidence="1">
    <location>
        <begin position="1229"/>
        <end position="1295"/>
    </location>
</feature>
<dbReference type="InterPro" id="IPR035986">
    <property type="entry name" value="PKD_dom_sf"/>
</dbReference>
<dbReference type="PANTHER" id="PTHR36842:SF1">
    <property type="entry name" value="PROTEIN TOLB"/>
    <property type="match status" value="1"/>
</dbReference>
<name>H1YZR4_9EURY</name>
<dbReference type="EMBL" id="CM001436">
    <property type="protein sequence ID" value="EHQ34326.1"/>
    <property type="molecule type" value="Genomic_DNA"/>
</dbReference>
<dbReference type="PATRIC" id="fig|937775.9.peg.202"/>
<dbReference type="SUPFAM" id="SSF48230">
    <property type="entry name" value="Chondroitin AC/alginate lyase"/>
    <property type="match status" value="1"/>
</dbReference>
<feature type="domain" description="PKD" evidence="1">
    <location>
        <begin position="1046"/>
        <end position="1112"/>
    </location>
</feature>
<feature type="domain" description="PKD" evidence="1">
    <location>
        <begin position="1408"/>
        <end position="1474"/>
    </location>
</feature>
<protein>
    <submittedName>
        <fullName evidence="2">PKD domain containing protein</fullName>
    </submittedName>
</protein>
<dbReference type="Gene3D" id="2.60.40.10">
    <property type="entry name" value="Immunoglobulins"/>
    <property type="match status" value="12"/>
</dbReference>
<dbReference type="Pfam" id="PF18911">
    <property type="entry name" value="PKD_4"/>
    <property type="match status" value="12"/>
</dbReference>